<feature type="transmembrane region" description="Helical" evidence="11">
    <location>
        <begin position="135"/>
        <end position="156"/>
    </location>
</feature>
<dbReference type="GO" id="GO:0005886">
    <property type="term" value="C:plasma membrane"/>
    <property type="evidence" value="ECO:0007669"/>
    <property type="project" value="UniProtKB-SubCell"/>
</dbReference>
<feature type="transmembrane region" description="Helical" evidence="11">
    <location>
        <begin position="308"/>
        <end position="327"/>
    </location>
</feature>
<comment type="caution">
    <text evidence="12">The sequence shown here is derived from an EMBL/GenBank/DDBJ whole genome shotgun (WGS) entry which is preliminary data.</text>
</comment>
<evidence type="ECO:0000256" key="7">
    <source>
        <dbReference type="ARBA" id="ARBA00022989"/>
    </source>
</evidence>
<evidence type="ECO:0000256" key="1">
    <source>
        <dbReference type="ARBA" id="ARBA00004651"/>
    </source>
</evidence>
<evidence type="ECO:0000256" key="3">
    <source>
        <dbReference type="ARBA" id="ARBA00022448"/>
    </source>
</evidence>
<feature type="transmembrane region" description="Helical" evidence="11">
    <location>
        <begin position="168"/>
        <end position="198"/>
    </location>
</feature>
<keyword evidence="5" id="KW-0997">Cell inner membrane</keyword>
<evidence type="ECO:0000256" key="9">
    <source>
        <dbReference type="ARBA" id="ARBA00025439"/>
    </source>
</evidence>
<feature type="transmembrane region" description="Helical" evidence="11">
    <location>
        <begin position="27"/>
        <end position="49"/>
    </location>
</feature>
<keyword evidence="8 11" id="KW-0472">Membrane</keyword>
<dbReference type="EMBL" id="DTFV01000118">
    <property type="protein sequence ID" value="HGI31282.1"/>
    <property type="molecule type" value="Genomic_DNA"/>
</dbReference>
<dbReference type="GO" id="GO:0022857">
    <property type="term" value="F:transmembrane transporter activity"/>
    <property type="evidence" value="ECO:0007669"/>
    <property type="project" value="InterPro"/>
</dbReference>
<accession>A0A7V3YHN2</accession>
<dbReference type="CDD" id="cd06579">
    <property type="entry name" value="TM_PBP1_transp_AraH_like"/>
    <property type="match status" value="1"/>
</dbReference>
<evidence type="ECO:0000256" key="8">
    <source>
        <dbReference type="ARBA" id="ARBA00023136"/>
    </source>
</evidence>
<comment type="function">
    <text evidence="9">Part of the ABC transporter complex LsrABCD involved in autoinducer 2 (AI-2) import. Probably responsible for the translocation of the substrate across the membrane.</text>
</comment>
<gene>
    <name evidence="12" type="ORF">ENV30_08275</name>
</gene>
<protein>
    <recommendedName>
        <fullName evidence="10">Autoinducer 2 import system permease protein LsrD</fullName>
    </recommendedName>
</protein>
<evidence type="ECO:0000313" key="12">
    <source>
        <dbReference type="EMBL" id="HGI31282.1"/>
    </source>
</evidence>
<keyword evidence="3" id="KW-0813">Transport</keyword>
<reference evidence="12" key="1">
    <citation type="journal article" date="2020" name="mSystems">
        <title>Genome- and Community-Level Interaction Insights into Carbon Utilization and Element Cycling Functions of Hydrothermarchaeota in Hydrothermal Sediment.</title>
        <authorList>
            <person name="Zhou Z."/>
            <person name="Liu Y."/>
            <person name="Xu W."/>
            <person name="Pan J."/>
            <person name="Luo Z.H."/>
            <person name="Li M."/>
        </authorList>
    </citation>
    <scope>NUCLEOTIDE SEQUENCE [LARGE SCALE GENOMIC DNA]</scope>
    <source>
        <strain evidence="12">SpSt-747</strain>
    </source>
</reference>
<proteinExistence type="predicted"/>
<evidence type="ECO:0000256" key="11">
    <source>
        <dbReference type="SAM" id="Phobius"/>
    </source>
</evidence>
<keyword evidence="6 11" id="KW-0812">Transmembrane</keyword>
<feature type="transmembrane region" description="Helical" evidence="11">
    <location>
        <begin position="266"/>
        <end position="296"/>
    </location>
</feature>
<dbReference type="AlphaFoldDB" id="A0A7V3YHN2"/>
<keyword evidence="4" id="KW-1003">Cell membrane</keyword>
<comment type="subcellular location">
    <subcellularLocation>
        <location evidence="1">Cell membrane</location>
        <topology evidence="1">Multi-pass membrane protein</topology>
    </subcellularLocation>
</comment>
<evidence type="ECO:0000256" key="6">
    <source>
        <dbReference type="ARBA" id="ARBA00022692"/>
    </source>
</evidence>
<feature type="transmembrane region" description="Helical" evidence="11">
    <location>
        <begin position="56"/>
        <end position="78"/>
    </location>
</feature>
<evidence type="ECO:0000256" key="5">
    <source>
        <dbReference type="ARBA" id="ARBA00022519"/>
    </source>
</evidence>
<name>A0A7V3YHN2_9BACT</name>
<feature type="transmembrane region" description="Helical" evidence="11">
    <location>
        <begin position="108"/>
        <end position="129"/>
    </location>
</feature>
<evidence type="ECO:0000256" key="2">
    <source>
        <dbReference type="ARBA" id="ARBA00011262"/>
    </source>
</evidence>
<evidence type="ECO:0000256" key="10">
    <source>
        <dbReference type="ARBA" id="ARBA00039381"/>
    </source>
</evidence>
<dbReference type="InterPro" id="IPR001851">
    <property type="entry name" value="ABC_transp_permease"/>
</dbReference>
<feature type="transmembrane region" description="Helical" evidence="11">
    <location>
        <begin position="229"/>
        <end position="254"/>
    </location>
</feature>
<evidence type="ECO:0000256" key="4">
    <source>
        <dbReference type="ARBA" id="ARBA00022475"/>
    </source>
</evidence>
<keyword evidence="7 11" id="KW-1133">Transmembrane helix</keyword>
<dbReference type="Pfam" id="PF02653">
    <property type="entry name" value="BPD_transp_2"/>
    <property type="match status" value="1"/>
</dbReference>
<dbReference type="PANTHER" id="PTHR32196:SF71">
    <property type="entry name" value="AUTOINDUCER 2 IMPORT SYSTEM PERMEASE PROTEIN LSRD"/>
    <property type="match status" value="1"/>
</dbReference>
<comment type="subunit">
    <text evidence="2">The complex is composed of two ATP-binding proteins (LsrA), two transmembrane proteins (LsrC and LsrD) and a solute-binding protein (LsrB).</text>
</comment>
<organism evidence="12">
    <name type="scientific">Candidatus Caldatribacterium californiense</name>
    <dbReference type="NCBI Taxonomy" id="1454726"/>
    <lineage>
        <taxon>Bacteria</taxon>
        <taxon>Pseudomonadati</taxon>
        <taxon>Atribacterota</taxon>
        <taxon>Atribacteria</taxon>
        <taxon>Atribacterales</taxon>
        <taxon>Candidatus Caldatribacteriaceae</taxon>
        <taxon>Candidatus Caldatribacterium</taxon>
    </lineage>
</organism>
<dbReference type="PANTHER" id="PTHR32196">
    <property type="entry name" value="ABC TRANSPORTER PERMEASE PROTEIN YPHD-RELATED-RELATED"/>
    <property type="match status" value="1"/>
</dbReference>
<sequence>METFLKKTFPWYGWLLGSWFPVQYRKAFTILFLTVLLYAGGGVVVPGFLTLEQILLTLKLAAFIALFGLCQMIVIVAGGGGLDLSVGYTATLTAVLTASIMDGRNAYLGIALLVALVLGLLVGFANGVLTSYLKLPPLVVTLAMADILQGIVNAYVAGKAITGRPSPVLVTLAAKLTGVFPNILFVLIPVAVLAILVFERTKWGQVLFGVGANERTAYLCGIDVKKVRFLTFVASGVLASLIGLLLLGNMGIAFKDMGSNYVMPSIAAVVVGGVPLAGGGGSYFGVILGSIFLQALTNLLTALGLGDAGKWLGFGIILFAMLSVYAGNRRSR</sequence>